<evidence type="ECO:0000313" key="5">
    <source>
        <dbReference type="Proteomes" id="UP000477083"/>
    </source>
</evidence>
<comment type="caution">
    <text evidence="4">The sequence shown here is derived from an EMBL/GenBank/DDBJ whole genome shotgun (WGS) entry which is preliminary data.</text>
</comment>
<dbReference type="PANTHER" id="PTHR31005:SF8">
    <property type="entry name" value="DUF4139 DOMAIN-CONTAINING PROTEIN"/>
    <property type="match status" value="1"/>
</dbReference>
<evidence type="ECO:0000256" key="1">
    <source>
        <dbReference type="SAM" id="SignalP"/>
    </source>
</evidence>
<dbReference type="NCBIfam" id="TIGR02231">
    <property type="entry name" value="mucoidy inhibitor MuiA family protein"/>
    <property type="match status" value="1"/>
</dbReference>
<dbReference type="InterPro" id="IPR011935">
    <property type="entry name" value="CHP02231"/>
</dbReference>
<feature type="domain" description="DUF4140" evidence="3">
    <location>
        <begin position="34"/>
        <end position="140"/>
    </location>
</feature>
<protein>
    <submittedName>
        <fullName evidence="4">Mucoidy inhibitor MuiA family protein</fullName>
    </submittedName>
</protein>
<evidence type="ECO:0000259" key="2">
    <source>
        <dbReference type="Pfam" id="PF13598"/>
    </source>
</evidence>
<dbReference type="RefSeq" id="WP_161348416.1">
    <property type="nucleotide sequence ID" value="NZ_BMGW01000014.1"/>
</dbReference>
<keyword evidence="5" id="KW-1185">Reference proteome</keyword>
<accession>A0A6L8VL04</accession>
<name>A0A6L8VL04_9RHOB</name>
<organism evidence="4 5">
    <name type="scientific">Frigidibacter albus</name>
    <dbReference type="NCBI Taxonomy" id="1465486"/>
    <lineage>
        <taxon>Bacteria</taxon>
        <taxon>Pseudomonadati</taxon>
        <taxon>Pseudomonadota</taxon>
        <taxon>Alphaproteobacteria</taxon>
        <taxon>Rhodobacterales</taxon>
        <taxon>Paracoccaceae</taxon>
        <taxon>Frigidibacter</taxon>
    </lineage>
</organism>
<keyword evidence="1" id="KW-0732">Signal</keyword>
<dbReference type="PANTHER" id="PTHR31005">
    <property type="entry name" value="DUF4139 DOMAIN-CONTAINING PROTEIN"/>
    <property type="match status" value="1"/>
</dbReference>
<proteinExistence type="predicted"/>
<feature type="chain" id="PRO_5026825631" evidence="1">
    <location>
        <begin position="23"/>
        <end position="541"/>
    </location>
</feature>
<reference evidence="4 5" key="1">
    <citation type="submission" date="2020-01" db="EMBL/GenBank/DDBJ databases">
        <title>Frigidibacter albus SP32T (=CGMCC 1.13995T).</title>
        <authorList>
            <person name="Liao X."/>
        </authorList>
    </citation>
    <scope>NUCLEOTIDE SEQUENCE [LARGE SCALE GENOMIC DNA]</scope>
    <source>
        <strain evidence="4 5">SP32</strain>
    </source>
</reference>
<gene>
    <name evidence="4" type="ORF">GS660_18245</name>
</gene>
<dbReference type="Pfam" id="PF13600">
    <property type="entry name" value="DUF4140"/>
    <property type="match status" value="1"/>
</dbReference>
<dbReference type="AlphaFoldDB" id="A0A6L8VL04"/>
<dbReference type="InterPro" id="IPR025554">
    <property type="entry name" value="DUF4140"/>
</dbReference>
<feature type="domain" description="DUF4139" evidence="2">
    <location>
        <begin position="229"/>
        <end position="536"/>
    </location>
</feature>
<feature type="signal peptide" evidence="1">
    <location>
        <begin position="1"/>
        <end position="22"/>
    </location>
</feature>
<dbReference type="InterPro" id="IPR037291">
    <property type="entry name" value="DUF4139"/>
</dbReference>
<evidence type="ECO:0000259" key="3">
    <source>
        <dbReference type="Pfam" id="PF13600"/>
    </source>
</evidence>
<dbReference type="Pfam" id="PF13598">
    <property type="entry name" value="DUF4139"/>
    <property type="match status" value="1"/>
</dbReference>
<sequence>MRLLPPAPLMLALLMLGAPAVAETFTAEAQVARVTLYPWGATVTRELRIDAPAGQHELMVPNLPLETDASSLRVIAPALKIGAVSLAQGRLAPVEPEKTAAVLAAEAEVERLEEVVRNRDAGIAAIRLRADAAGEQLAFLRGIGSGDEGPAPDPARLRALAQMVGEEALAAFTAAHRAEQEALAAERAREEDIEALDAARAALDTLVAGDGDRAALTLAFETEGGAAELEIITHTEGASWEPVYDLRLTRGEAPILAVERAVLARQQTGEDWLGVELTFSTARPAERSAPGELWPELLRVGPPQPEMPMAAGRMEMDMVMAAPVAEAMVEEAEVEMQGATVTWRYAGTVDLRDGADALRLRLGDLTLEPELQAVAVPRLETVAYLQAEVVNDGAEPLLPGPATLFVDGAMVGQAHLPMVAAGDEVELGFGPIDGIVLSREVPARSGGDRGVISRSERIDEVALLRVENLTGEAWPIRLIDRIPYSEQEDLTITSRATPPATETDPDGKRGILVWEFDLAPGAEREVRLEHSLTWPEELELQ</sequence>
<evidence type="ECO:0000313" key="4">
    <source>
        <dbReference type="EMBL" id="MZQ91038.1"/>
    </source>
</evidence>
<dbReference type="EMBL" id="WWNR01000014">
    <property type="protein sequence ID" value="MZQ91038.1"/>
    <property type="molecule type" value="Genomic_DNA"/>
</dbReference>
<dbReference type="OrthoDB" id="580912at2"/>
<dbReference type="Proteomes" id="UP000477083">
    <property type="component" value="Unassembled WGS sequence"/>
</dbReference>